<dbReference type="GO" id="GO:0019544">
    <property type="term" value="P:L-arginine catabolic process to L-glutamate"/>
    <property type="evidence" value="ECO:0007669"/>
    <property type="project" value="TreeGrafter"/>
</dbReference>
<keyword evidence="4" id="KW-0808">Transferase</keyword>
<dbReference type="EMBL" id="BDIP01008166">
    <property type="protein sequence ID" value="GIQ91693.1"/>
    <property type="molecule type" value="Genomic_DNA"/>
</dbReference>
<dbReference type="InterPro" id="IPR015421">
    <property type="entry name" value="PyrdxlP-dep_Trfase_major"/>
</dbReference>
<protein>
    <recommendedName>
        <fullName evidence="4">Ornithine aminotransferase</fullName>
        <ecNumber evidence="4">2.6.1.13</ecNumber>
    </recommendedName>
</protein>
<dbReference type="GO" id="GO:0030170">
    <property type="term" value="F:pyridoxal phosphate binding"/>
    <property type="evidence" value="ECO:0007669"/>
    <property type="project" value="InterPro"/>
</dbReference>
<dbReference type="PANTHER" id="PTHR11986">
    <property type="entry name" value="AMINOTRANSFERASE CLASS III"/>
    <property type="match status" value="1"/>
</dbReference>
<dbReference type="OrthoDB" id="10261433at2759"/>
<evidence type="ECO:0000256" key="3">
    <source>
        <dbReference type="ARBA" id="ARBA00022898"/>
    </source>
</evidence>
<evidence type="ECO:0000313" key="6">
    <source>
        <dbReference type="Proteomes" id="UP000265618"/>
    </source>
</evidence>
<dbReference type="GO" id="GO:0005737">
    <property type="term" value="C:cytoplasm"/>
    <property type="evidence" value="ECO:0007669"/>
    <property type="project" value="TreeGrafter"/>
</dbReference>
<name>A0A9K3GQQ9_9EUKA</name>
<evidence type="ECO:0000256" key="4">
    <source>
        <dbReference type="RuleBase" id="RU365036"/>
    </source>
</evidence>
<comment type="catalytic activity">
    <reaction evidence="4">
        <text>a 2-oxocarboxylate + L-ornithine = L-glutamate 5-semialdehyde + an L-alpha-amino acid</text>
        <dbReference type="Rhea" id="RHEA:13877"/>
        <dbReference type="ChEBI" id="CHEBI:35179"/>
        <dbReference type="ChEBI" id="CHEBI:46911"/>
        <dbReference type="ChEBI" id="CHEBI:58066"/>
        <dbReference type="ChEBI" id="CHEBI:59869"/>
        <dbReference type="EC" id="2.6.1.13"/>
    </reaction>
</comment>
<dbReference type="InterPro" id="IPR015424">
    <property type="entry name" value="PyrdxlP-dep_Trfase"/>
</dbReference>
<feature type="non-terminal residue" evidence="5">
    <location>
        <position position="1"/>
    </location>
</feature>
<accession>A0A9K3GQQ9</accession>
<keyword evidence="6" id="KW-1185">Reference proteome</keyword>
<evidence type="ECO:0000313" key="5">
    <source>
        <dbReference type="EMBL" id="GIQ91693.1"/>
    </source>
</evidence>
<proteinExistence type="inferred from homology"/>
<dbReference type="EC" id="2.6.1.13" evidence="4"/>
<dbReference type="InterPro" id="IPR015422">
    <property type="entry name" value="PyrdxlP-dep_Trfase_small"/>
</dbReference>
<gene>
    <name evidence="5" type="ORF">KIPB_015060</name>
</gene>
<keyword evidence="4 5" id="KW-0032">Aminotransferase</keyword>
<dbReference type="InterPro" id="IPR005814">
    <property type="entry name" value="Aminotrans_3"/>
</dbReference>
<evidence type="ECO:0000256" key="1">
    <source>
        <dbReference type="ARBA" id="ARBA00001933"/>
    </source>
</evidence>
<dbReference type="Gene3D" id="3.90.1150.10">
    <property type="entry name" value="Aspartate Aminotransferase, domain 1"/>
    <property type="match status" value="1"/>
</dbReference>
<keyword evidence="3 4" id="KW-0663">Pyridoxal phosphate</keyword>
<feature type="non-terminal residue" evidence="5">
    <location>
        <position position="110"/>
    </location>
</feature>
<dbReference type="AlphaFoldDB" id="A0A9K3GQQ9"/>
<reference evidence="5 6" key="1">
    <citation type="journal article" date="2018" name="PLoS ONE">
        <title>The draft genome of Kipferlia bialata reveals reductive genome evolution in fornicate parasites.</title>
        <authorList>
            <person name="Tanifuji G."/>
            <person name="Takabayashi S."/>
            <person name="Kume K."/>
            <person name="Takagi M."/>
            <person name="Nakayama T."/>
            <person name="Kamikawa R."/>
            <person name="Inagaki Y."/>
            <person name="Hashimoto T."/>
        </authorList>
    </citation>
    <scope>NUCLEOTIDE SEQUENCE [LARGE SCALE GENOMIC DNA]</scope>
    <source>
        <strain evidence="5">NY0173</strain>
    </source>
</reference>
<comment type="similarity">
    <text evidence="2 4">Belongs to the class-III pyridoxal-phosphate-dependent aminotransferase family.</text>
</comment>
<dbReference type="Proteomes" id="UP000265618">
    <property type="component" value="Unassembled WGS sequence"/>
</dbReference>
<comment type="cofactor">
    <cofactor evidence="1 4">
        <name>pyridoxal 5'-phosphate</name>
        <dbReference type="ChEBI" id="CHEBI:597326"/>
    </cofactor>
</comment>
<evidence type="ECO:0000256" key="2">
    <source>
        <dbReference type="ARBA" id="ARBA00008954"/>
    </source>
</evidence>
<comment type="caution">
    <text evidence="5">The sequence shown here is derived from an EMBL/GenBank/DDBJ whole genome shotgun (WGS) entry which is preliminary data.</text>
</comment>
<dbReference type="GO" id="GO:0010121">
    <property type="term" value="P:L-arginine catabolic process to proline via ornithine"/>
    <property type="evidence" value="ECO:0007669"/>
    <property type="project" value="TreeGrafter"/>
</dbReference>
<dbReference type="SUPFAM" id="SSF53383">
    <property type="entry name" value="PLP-dependent transferases"/>
    <property type="match status" value="1"/>
</dbReference>
<organism evidence="5 6">
    <name type="scientific">Kipferlia bialata</name>
    <dbReference type="NCBI Taxonomy" id="797122"/>
    <lineage>
        <taxon>Eukaryota</taxon>
        <taxon>Metamonada</taxon>
        <taxon>Carpediemonas-like organisms</taxon>
        <taxon>Kipferlia</taxon>
    </lineage>
</organism>
<dbReference type="Gene3D" id="3.40.640.10">
    <property type="entry name" value="Type I PLP-dependent aspartate aminotransferase-like (Major domain)"/>
    <property type="match status" value="1"/>
</dbReference>
<dbReference type="GO" id="GO:0042802">
    <property type="term" value="F:identical protein binding"/>
    <property type="evidence" value="ECO:0007669"/>
    <property type="project" value="TreeGrafter"/>
</dbReference>
<comment type="pathway">
    <text evidence="4">Amino-acid biosynthesis; L-proline biosynthesis; L-glutamate 5-semialdehyde from L-ornithine: step 1/1.</text>
</comment>
<sequence length="110" mass="12051">AEGVNVWDPEGKKYIDCLSCYSAVNQGHRHPKIIGALIEQAQRCTLSSRAFYNDRLGEAGKKICETFGYESCLLMNSGAEGVESALKIARNWGYVVKGIPKNEALIISAK</sequence>
<dbReference type="GO" id="GO:0004587">
    <property type="term" value="F:ornithine aminotransferase activity"/>
    <property type="evidence" value="ECO:0007669"/>
    <property type="project" value="UniProtKB-EC"/>
</dbReference>
<dbReference type="Pfam" id="PF00202">
    <property type="entry name" value="Aminotran_3"/>
    <property type="match status" value="1"/>
</dbReference>
<dbReference type="InterPro" id="IPR050103">
    <property type="entry name" value="Class-III_PLP-dep_AT"/>
</dbReference>
<dbReference type="PANTHER" id="PTHR11986:SF18">
    <property type="entry name" value="ORNITHINE AMINOTRANSFERASE, MITOCHONDRIAL"/>
    <property type="match status" value="1"/>
</dbReference>